<dbReference type="PANTHER" id="PTHR30469">
    <property type="entry name" value="MULTIDRUG RESISTANCE PROTEIN MDTA"/>
    <property type="match status" value="1"/>
</dbReference>
<reference evidence="2 3" key="1">
    <citation type="submission" date="2018-09" db="EMBL/GenBank/DDBJ databases">
        <title>Profundibacter amoris BAR1 gen. nov., sp. nov., a new member of the Roseobacter clade isolated at Lokis Castle Vent Field on the Arctic Mid-Oceanic Ridge.</title>
        <authorList>
            <person name="Le Moine Bauer S."/>
            <person name="Sjoeberg A.G."/>
            <person name="L'Haridon S."/>
            <person name="Stokke R."/>
            <person name="Roalkvam I."/>
            <person name="Steen I.H."/>
            <person name="Dahle H."/>
        </authorList>
    </citation>
    <scope>NUCLEOTIDE SEQUENCE [LARGE SCALE GENOMIC DNA]</scope>
    <source>
        <strain evidence="2 3">BAR1</strain>
    </source>
</reference>
<protein>
    <submittedName>
        <fullName evidence="2">HlyD family efflux transporter periplasmic adaptor subunit</fullName>
    </submittedName>
</protein>
<dbReference type="RefSeq" id="WP_118943821.1">
    <property type="nucleotide sequence ID" value="NZ_CP032125.1"/>
</dbReference>
<dbReference type="SUPFAM" id="SSF111369">
    <property type="entry name" value="HlyD-like secretion proteins"/>
    <property type="match status" value="2"/>
</dbReference>
<feature type="coiled-coil region" evidence="1">
    <location>
        <begin position="119"/>
        <end position="153"/>
    </location>
</feature>
<name>A0A347UJZ1_9RHOB</name>
<dbReference type="EMBL" id="CP032125">
    <property type="protein sequence ID" value="AXX99169.1"/>
    <property type="molecule type" value="Genomic_DNA"/>
</dbReference>
<dbReference type="AlphaFoldDB" id="A0A347UJZ1"/>
<evidence type="ECO:0000313" key="3">
    <source>
        <dbReference type="Proteomes" id="UP000261704"/>
    </source>
</evidence>
<dbReference type="Gene3D" id="1.10.287.470">
    <property type="entry name" value="Helix hairpin bin"/>
    <property type="match status" value="1"/>
</dbReference>
<evidence type="ECO:0000256" key="1">
    <source>
        <dbReference type="SAM" id="Coils"/>
    </source>
</evidence>
<feature type="coiled-coil region" evidence="1">
    <location>
        <begin position="196"/>
        <end position="226"/>
    </location>
</feature>
<dbReference type="GO" id="GO:0015562">
    <property type="term" value="F:efflux transmembrane transporter activity"/>
    <property type="evidence" value="ECO:0007669"/>
    <property type="project" value="TreeGrafter"/>
</dbReference>
<dbReference type="Gene3D" id="2.40.30.170">
    <property type="match status" value="1"/>
</dbReference>
<gene>
    <name evidence="2" type="ORF">BAR1_15245</name>
</gene>
<proteinExistence type="predicted"/>
<keyword evidence="3" id="KW-1185">Reference proteome</keyword>
<dbReference type="Gene3D" id="2.40.420.20">
    <property type="match status" value="1"/>
</dbReference>
<evidence type="ECO:0000313" key="2">
    <source>
        <dbReference type="EMBL" id="AXX99169.1"/>
    </source>
</evidence>
<sequence length="483" mass="51832">MRFLRRSLVGLFLLSLTVGMLAWAGNSVYSALQDKWAQESKAQPRRERVFSVNVLTATAGDVVPEMTAFGEVRSQRVLDLRATAAGRIVELADGFVEGGTVKSGDLLVRIDPENARSALERAKGDLVEAEAELQEADAALVLARDEVASAEEQARLRLQALTRQKNLRERGVGTDAAVEAAELAEAVARQAVLSRRQALQQAQARLTRAKTRLTRQKVNLAEAKRRLADTEIYAGFDGTLDSVTAVQGGVVTLNERLAQLVDPNALEVSFRLSTSQYARLLDEDGKLIKAPVSVILKSSGADMVAQGRISRESAAVGEGLTGRLLFATLDAAQGFRPGDFVTVKVREPVLRDVVMLPASAVDSGGNVLLIGEGDRLEQATVTVLRKQGDDVIVRGPEIVGRDVVAERSPLLGAGIKVKVVRPGETQEDAALLELSEERRAALIAFVKGNAQMPEAAKAKVLAQLAKDKVPAQTVQRIEAKMGG</sequence>
<dbReference type="Proteomes" id="UP000261704">
    <property type="component" value="Chromosome"/>
</dbReference>
<dbReference type="GO" id="GO:1990281">
    <property type="term" value="C:efflux pump complex"/>
    <property type="evidence" value="ECO:0007669"/>
    <property type="project" value="TreeGrafter"/>
</dbReference>
<accession>A0A347UJZ1</accession>
<keyword evidence="1" id="KW-0175">Coiled coil</keyword>
<dbReference type="OrthoDB" id="7626141at2"/>
<dbReference type="Gene3D" id="2.40.50.100">
    <property type="match status" value="1"/>
</dbReference>
<dbReference type="KEGG" id="pamo:BAR1_15245"/>
<organism evidence="2 3">
    <name type="scientific">Profundibacter amoris</name>
    <dbReference type="NCBI Taxonomy" id="2171755"/>
    <lineage>
        <taxon>Bacteria</taxon>
        <taxon>Pseudomonadati</taxon>
        <taxon>Pseudomonadota</taxon>
        <taxon>Alphaproteobacteria</taxon>
        <taxon>Rhodobacterales</taxon>
        <taxon>Paracoccaceae</taxon>
        <taxon>Profundibacter</taxon>
    </lineage>
</organism>